<dbReference type="Pfam" id="PF01075">
    <property type="entry name" value="Glyco_transf_9"/>
    <property type="match status" value="1"/>
</dbReference>
<dbReference type="PANTHER" id="PTHR30160">
    <property type="entry name" value="TETRAACYLDISACCHARIDE 4'-KINASE-RELATED"/>
    <property type="match status" value="1"/>
</dbReference>
<dbReference type="CDD" id="cd03789">
    <property type="entry name" value="GT9_LPS_heptosyltransferase"/>
    <property type="match status" value="1"/>
</dbReference>
<dbReference type="InterPro" id="IPR002201">
    <property type="entry name" value="Glyco_trans_9"/>
</dbReference>
<dbReference type="InterPro" id="IPR051199">
    <property type="entry name" value="LPS_LOS_Heptosyltrfase"/>
</dbReference>
<keyword evidence="1" id="KW-0328">Glycosyltransferase</keyword>
<reference evidence="3" key="1">
    <citation type="submission" date="2011-04" db="EMBL/GenBank/DDBJ databases">
        <title>Taxonomic and functional metagenomic profiling of the microbial community in the anoxic sediment of a brackish shallow lake (Laguna de Carrizo Central Spain).</title>
        <authorList>
            <consortium name="CONSOLIDER consortium CSD2007-00005"/>
            <person name="Guazzaroni M.-E."/>
            <person name="Richter M."/>
            <person name="Garcia-Salamanca A."/>
            <person name="Yarza P."/>
            <person name="Ferrer M."/>
        </authorList>
    </citation>
    <scope>NUCLEOTIDE SEQUENCE</scope>
</reference>
<name>F8UGX7_9ZZZZ</name>
<evidence type="ECO:0000313" key="3">
    <source>
        <dbReference type="EMBL" id="AEI30284.1"/>
    </source>
</evidence>
<dbReference type="SUPFAM" id="SSF53756">
    <property type="entry name" value="UDP-Glycosyltransferase/glycogen phosphorylase"/>
    <property type="match status" value="1"/>
</dbReference>
<dbReference type="AlphaFoldDB" id="F8UGX7"/>
<organism evidence="3">
    <name type="scientific">uncultured microorganism</name>
    <dbReference type="NCBI Taxonomy" id="358574"/>
    <lineage>
        <taxon>unclassified sequences</taxon>
        <taxon>environmental samples</taxon>
    </lineage>
</organism>
<evidence type="ECO:0000256" key="2">
    <source>
        <dbReference type="ARBA" id="ARBA00022679"/>
    </source>
</evidence>
<sequence>MEFSDSPQVTDINDHNELKEKLGNRISVWITAMSLGDTICTTPTVRKLKELYPDYKIDVYAYHPEIFTYNPHVDRVYNFKDQLSLSDYYTMLNKYGYTKYFIPYISSENKPKWDTFKTNLIDFCSLMALNQTLKDSEKWLEVPVSEKENKSLDEKLKELNINFEKAVVVHPSITWPSRTWPAVQWQELTRLLTRAGYQVIAVGKTVPHVARKLENQSDKNMGMLPCPKGAVNLIDSLTVLETVSLLRCSKFLITLDSGLLHLGFCTDINIIGMFTSVHPKFRQAWRNGSFEYKFTIVPPQGKCCYCSYNSPNPLITSFGRCSFGDIAICLPTAKQVYNYFIEMMNRE</sequence>
<dbReference type="Gene3D" id="3.40.50.2000">
    <property type="entry name" value="Glycogen Phosphorylase B"/>
    <property type="match status" value="2"/>
</dbReference>
<gene>
    <name evidence="3" type="ORF">LDC_03688</name>
</gene>
<dbReference type="GO" id="GO:0008713">
    <property type="term" value="F:ADP-heptose-lipopolysaccharide heptosyltransferase activity"/>
    <property type="evidence" value="ECO:0007669"/>
    <property type="project" value="TreeGrafter"/>
</dbReference>
<protein>
    <submittedName>
        <fullName evidence="3">Glycosyl transferase family 9</fullName>
    </submittedName>
</protein>
<proteinExistence type="predicted"/>
<evidence type="ECO:0000256" key="1">
    <source>
        <dbReference type="ARBA" id="ARBA00022676"/>
    </source>
</evidence>
<dbReference type="PANTHER" id="PTHR30160:SF1">
    <property type="entry name" value="LIPOPOLYSACCHARIDE 1,2-N-ACETYLGLUCOSAMINETRANSFERASE-RELATED"/>
    <property type="match status" value="1"/>
</dbReference>
<accession>F8UGX7</accession>
<keyword evidence="2 3" id="KW-0808">Transferase</keyword>
<dbReference type="EMBL" id="JF805034">
    <property type="protein sequence ID" value="AEI30284.1"/>
    <property type="molecule type" value="Genomic_DNA"/>
</dbReference>